<organism evidence="2">
    <name type="scientific">Anguilla anguilla</name>
    <name type="common">European freshwater eel</name>
    <name type="synonym">Muraena anguilla</name>
    <dbReference type="NCBI Taxonomy" id="7936"/>
    <lineage>
        <taxon>Eukaryota</taxon>
        <taxon>Metazoa</taxon>
        <taxon>Chordata</taxon>
        <taxon>Craniata</taxon>
        <taxon>Vertebrata</taxon>
        <taxon>Euteleostomi</taxon>
        <taxon>Actinopterygii</taxon>
        <taxon>Neopterygii</taxon>
        <taxon>Teleostei</taxon>
        <taxon>Anguilliformes</taxon>
        <taxon>Anguillidae</taxon>
        <taxon>Anguilla</taxon>
    </lineage>
</organism>
<protein>
    <submittedName>
        <fullName evidence="2">Uncharacterized protein</fullName>
    </submittedName>
</protein>
<dbReference type="AlphaFoldDB" id="A0A0E9QHN5"/>
<dbReference type="EMBL" id="GBXM01092560">
    <property type="protein sequence ID" value="JAH16017.1"/>
    <property type="molecule type" value="Transcribed_RNA"/>
</dbReference>
<accession>A0A0E9QHN5</accession>
<proteinExistence type="predicted"/>
<feature type="region of interest" description="Disordered" evidence="1">
    <location>
        <begin position="1"/>
        <end position="27"/>
    </location>
</feature>
<evidence type="ECO:0000313" key="2">
    <source>
        <dbReference type="EMBL" id="JAH16017.1"/>
    </source>
</evidence>
<reference evidence="2" key="2">
    <citation type="journal article" date="2015" name="Fish Shellfish Immunol.">
        <title>Early steps in the European eel (Anguilla anguilla)-Vibrio vulnificus interaction in the gills: Role of the RtxA13 toxin.</title>
        <authorList>
            <person name="Callol A."/>
            <person name="Pajuelo D."/>
            <person name="Ebbesson L."/>
            <person name="Teles M."/>
            <person name="MacKenzie S."/>
            <person name="Amaro C."/>
        </authorList>
    </citation>
    <scope>NUCLEOTIDE SEQUENCE</scope>
</reference>
<name>A0A0E9QHN5_ANGAN</name>
<reference evidence="2" key="1">
    <citation type="submission" date="2014-11" db="EMBL/GenBank/DDBJ databases">
        <authorList>
            <person name="Amaro Gonzalez C."/>
        </authorList>
    </citation>
    <scope>NUCLEOTIDE SEQUENCE</scope>
</reference>
<evidence type="ECO:0000256" key="1">
    <source>
        <dbReference type="SAM" id="MobiDB-lite"/>
    </source>
</evidence>
<feature type="compositionally biased region" description="Polar residues" evidence="1">
    <location>
        <begin position="9"/>
        <end position="27"/>
    </location>
</feature>
<sequence>MHPTPLTHARSQQPQPLLLNRSSCPAS</sequence>